<keyword evidence="5" id="KW-0808">Transferase</keyword>
<dbReference type="GO" id="GO:0000155">
    <property type="term" value="F:phosphorelay sensor kinase activity"/>
    <property type="evidence" value="ECO:0007669"/>
    <property type="project" value="InterPro"/>
</dbReference>
<dbReference type="AlphaFoldDB" id="A0A4Z0WC20"/>
<evidence type="ECO:0000313" key="17">
    <source>
        <dbReference type="Proteomes" id="UP000297475"/>
    </source>
</evidence>
<proteinExistence type="predicted"/>
<evidence type="ECO:0000256" key="1">
    <source>
        <dbReference type="ARBA" id="ARBA00000085"/>
    </source>
</evidence>
<dbReference type="InterPro" id="IPR036097">
    <property type="entry name" value="HisK_dim/P_sf"/>
</dbReference>
<feature type="domain" description="Histidine kinase" evidence="15">
    <location>
        <begin position="155"/>
        <end position="373"/>
    </location>
</feature>
<evidence type="ECO:0000256" key="3">
    <source>
        <dbReference type="ARBA" id="ARBA00012438"/>
    </source>
</evidence>
<comment type="catalytic activity">
    <reaction evidence="1">
        <text>ATP + protein L-histidine = ADP + protein N-phospho-L-histidine.</text>
        <dbReference type="EC" id="2.7.13.3"/>
    </reaction>
</comment>
<dbReference type="SUPFAM" id="SSF47384">
    <property type="entry name" value="Homodimeric domain of signal transducing histidine kinase"/>
    <property type="match status" value="1"/>
</dbReference>
<keyword evidence="9" id="KW-0067">ATP-binding</keyword>
<evidence type="ECO:0000256" key="12">
    <source>
        <dbReference type="ARBA" id="ARBA00023136"/>
    </source>
</evidence>
<dbReference type="SMART" id="SM00387">
    <property type="entry name" value="HATPase_c"/>
    <property type="match status" value="1"/>
</dbReference>
<feature type="region of interest" description="Disordered" evidence="13">
    <location>
        <begin position="371"/>
        <end position="391"/>
    </location>
</feature>
<gene>
    <name evidence="16" type="ORF">E4656_07870</name>
</gene>
<dbReference type="Proteomes" id="UP000297475">
    <property type="component" value="Unassembled WGS sequence"/>
</dbReference>
<dbReference type="PROSITE" id="PS50109">
    <property type="entry name" value="HIS_KIN"/>
    <property type="match status" value="1"/>
</dbReference>
<dbReference type="CDD" id="cd00082">
    <property type="entry name" value="HisKA"/>
    <property type="match status" value="1"/>
</dbReference>
<reference evidence="16 17" key="1">
    <citation type="submission" date="2019-04" db="EMBL/GenBank/DDBJ databases">
        <title>Natronospirillum operosus gen. nov., sp. nov., a haloalkaliphilic satellite isolated from decaying biomass of laboratory culture of cyanobacterium Geitlerinema sp. and proposal of Natronospirillaceae fam. nov. and Saccharospirillaceae fam. nov.</title>
        <authorList>
            <person name="Kevbrin V."/>
            <person name="Boltyanskaya Y."/>
            <person name="Koziaeva V."/>
            <person name="Grouzdev D.S."/>
            <person name="Park M."/>
            <person name="Cho J."/>
        </authorList>
    </citation>
    <scope>NUCLEOTIDE SEQUENCE [LARGE SCALE GENOMIC DNA]</scope>
    <source>
        <strain evidence="16 17">G-116</strain>
    </source>
</reference>
<keyword evidence="12 14" id="KW-0472">Membrane</keyword>
<evidence type="ECO:0000313" key="16">
    <source>
        <dbReference type="EMBL" id="TGG94085.1"/>
    </source>
</evidence>
<keyword evidence="4" id="KW-0597">Phosphoprotein</keyword>
<protein>
    <recommendedName>
        <fullName evidence="3">histidine kinase</fullName>
        <ecNumber evidence="3">2.7.13.3</ecNumber>
    </recommendedName>
</protein>
<dbReference type="CDD" id="cd00075">
    <property type="entry name" value="HATPase"/>
    <property type="match status" value="1"/>
</dbReference>
<accession>A0A4Z0WC20</accession>
<evidence type="ECO:0000256" key="9">
    <source>
        <dbReference type="ARBA" id="ARBA00022840"/>
    </source>
</evidence>
<name>A0A4Z0WC20_9GAMM</name>
<evidence type="ECO:0000256" key="4">
    <source>
        <dbReference type="ARBA" id="ARBA00022553"/>
    </source>
</evidence>
<dbReference type="SUPFAM" id="SSF55874">
    <property type="entry name" value="ATPase domain of HSP90 chaperone/DNA topoisomerase II/histidine kinase"/>
    <property type="match status" value="1"/>
</dbReference>
<evidence type="ECO:0000256" key="13">
    <source>
        <dbReference type="SAM" id="MobiDB-lite"/>
    </source>
</evidence>
<dbReference type="InterPro" id="IPR038318">
    <property type="entry name" value="KdpD_sf"/>
</dbReference>
<dbReference type="PANTHER" id="PTHR45569">
    <property type="entry name" value="SENSOR PROTEIN KDPD"/>
    <property type="match status" value="1"/>
</dbReference>
<dbReference type="Pfam" id="PF02518">
    <property type="entry name" value="HATPase_c"/>
    <property type="match status" value="1"/>
</dbReference>
<evidence type="ECO:0000256" key="10">
    <source>
        <dbReference type="ARBA" id="ARBA00022989"/>
    </source>
</evidence>
<dbReference type="PRINTS" id="PR00344">
    <property type="entry name" value="BCTRLSENSOR"/>
</dbReference>
<dbReference type="EMBL" id="SRMF01000002">
    <property type="protein sequence ID" value="TGG94085.1"/>
    <property type="molecule type" value="Genomic_DNA"/>
</dbReference>
<dbReference type="InterPro" id="IPR003661">
    <property type="entry name" value="HisK_dim/P_dom"/>
</dbReference>
<keyword evidence="8 16" id="KW-0418">Kinase</keyword>
<dbReference type="PANTHER" id="PTHR45569:SF1">
    <property type="entry name" value="SENSOR PROTEIN KDPD"/>
    <property type="match status" value="1"/>
</dbReference>
<keyword evidence="10 14" id="KW-1133">Transmembrane helix</keyword>
<evidence type="ECO:0000256" key="7">
    <source>
        <dbReference type="ARBA" id="ARBA00022741"/>
    </source>
</evidence>
<sequence>MMNSCRVSPVLMNLASKLTAKRCVEYVVATVLPILVASMLYWVLTEAQYPIALMALLLCSVWSATYGSLGSALVAASVSFLSFNFFFTAPQFTLVMDDLNDWALAITLLIVAALIGLQTEQLRRKLIDDAQARAEIERITHEKDRELLRTALMSSLSHDLKTPLATMIGATSSVRELRDDLTPAEQDELLDSVLSEARRLDRYIRNLLDMTRLGHGDLSLDRQEIALADLLASVAQRVKKAWPGCDLRVRATEASYIVEVHPALVGQALFNLVDNAVKFSGVEKPVFINTRFDEGDVVIDIVDHGPGIPEADRDAAFDFFNTLGRGDHHAAGEGLGLAIAKGMISAHGGSIMIMDPVSISRGTCVRIRLPASASTLPDHDRQESHGPHSDH</sequence>
<dbReference type="InterPro" id="IPR003594">
    <property type="entry name" value="HATPase_dom"/>
</dbReference>
<keyword evidence="7" id="KW-0547">Nucleotide-binding</keyword>
<evidence type="ECO:0000256" key="14">
    <source>
        <dbReference type="SAM" id="Phobius"/>
    </source>
</evidence>
<dbReference type="Gene3D" id="1.10.287.130">
    <property type="match status" value="1"/>
</dbReference>
<evidence type="ECO:0000256" key="5">
    <source>
        <dbReference type="ARBA" id="ARBA00022679"/>
    </source>
</evidence>
<dbReference type="InterPro" id="IPR025201">
    <property type="entry name" value="KdpD_TM"/>
</dbReference>
<dbReference type="Pfam" id="PF13493">
    <property type="entry name" value="DUF4118"/>
    <property type="match status" value="1"/>
</dbReference>
<evidence type="ECO:0000256" key="2">
    <source>
        <dbReference type="ARBA" id="ARBA00004141"/>
    </source>
</evidence>
<feature type="transmembrane region" description="Helical" evidence="14">
    <location>
        <begin position="23"/>
        <end position="43"/>
    </location>
</feature>
<keyword evidence="17" id="KW-1185">Reference proteome</keyword>
<dbReference type="Pfam" id="PF00512">
    <property type="entry name" value="HisKA"/>
    <property type="match status" value="1"/>
</dbReference>
<dbReference type="GO" id="GO:0005524">
    <property type="term" value="F:ATP binding"/>
    <property type="evidence" value="ECO:0007669"/>
    <property type="project" value="UniProtKB-KW"/>
</dbReference>
<dbReference type="Gene3D" id="1.20.120.620">
    <property type="entry name" value="Backbone structure of the membrane domain of e. Coli histidine kinase receptor kdpd"/>
    <property type="match status" value="1"/>
</dbReference>
<dbReference type="GO" id="GO:0005886">
    <property type="term" value="C:plasma membrane"/>
    <property type="evidence" value="ECO:0007669"/>
    <property type="project" value="TreeGrafter"/>
</dbReference>
<evidence type="ECO:0000256" key="6">
    <source>
        <dbReference type="ARBA" id="ARBA00022692"/>
    </source>
</evidence>
<dbReference type="EC" id="2.7.13.3" evidence="3"/>
<evidence type="ECO:0000256" key="11">
    <source>
        <dbReference type="ARBA" id="ARBA00023012"/>
    </source>
</evidence>
<feature type="compositionally biased region" description="Basic and acidic residues" evidence="13">
    <location>
        <begin position="377"/>
        <end position="391"/>
    </location>
</feature>
<feature type="transmembrane region" description="Helical" evidence="14">
    <location>
        <begin position="99"/>
        <end position="117"/>
    </location>
</feature>
<comment type="caution">
    <text evidence="16">The sequence shown here is derived from an EMBL/GenBank/DDBJ whole genome shotgun (WGS) entry which is preliminary data.</text>
</comment>
<dbReference type="InterPro" id="IPR005467">
    <property type="entry name" value="His_kinase_dom"/>
</dbReference>
<evidence type="ECO:0000256" key="8">
    <source>
        <dbReference type="ARBA" id="ARBA00022777"/>
    </source>
</evidence>
<keyword evidence="6 14" id="KW-0812">Transmembrane</keyword>
<dbReference type="OrthoDB" id="9806130at2"/>
<dbReference type="InterPro" id="IPR036890">
    <property type="entry name" value="HATPase_C_sf"/>
</dbReference>
<dbReference type="SMART" id="SM00388">
    <property type="entry name" value="HisKA"/>
    <property type="match status" value="1"/>
</dbReference>
<keyword evidence="11" id="KW-0902">Two-component regulatory system</keyword>
<evidence type="ECO:0000259" key="15">
    <source>
        <dbReference type="PROSITE" id="PS50109"/>
    </source>
</evidence>
<dbReference type="InterPro" id="IPR004358">
    <property type="entry name" value="Sig_transdc_His_kin-like_C"/>
</dbReference>
<dbReference type="InterPro" id="IPR052023">
    <property type="entry name" value="Histidine_kinase_KdpD"/>
</dbReference>
<dbReference type="Gene3D" id="3.30.565.10">
    <property type="entry name" value="Histidine kinase-like ATPase, C-terminal domain"/>
    <property type="match status" value="1"/>
</dbReference>
<feature type="transmembrane region" description="Helical" evidence="14">
    <location>
        <begin position="73"/>
        <end position="93"/>
    </location>
</feature>
<organism evidence="16 17">
    <name type="scientific">Natronospirillum operosum</name>
    <dbReference type="NCBI Taxonomy" id="2759953"/>
    <lineage>
        <taxon>Bacteria</taxon>
        <taxon>Pseudomonadati</taxon>
        <taxon>Pseudomonadota</taxon>
        <taxon>Gammaproteobacteria</taxon>
        <taxon>Oceanospirillales</taxon>
        <taxon>Natronospirillaceae</taxon>
        <taxon>Natronospirillum</taxon>
    </lineage>
</organism>
<comment type="subcellular location">
    <subcellularLocation>
        <location evidence="2">Membrane</location>
        <topology evidence="2">Multi-pass membrane protein</topology>
    </subcellularLocation>
</comment>